<evidence type="ECO:0000313" key="1">
    <source>
        <dbReference type="EMBL" id="AIY18675.1"/>
    </source>
</evidence>
<dbReference type="eggNOG" id="ENOG502ZY4N">
    <property type="taxonomic scope" value="Bacteria"/>
</dbReference>
<reference evidence="1 2" key="1">
    <citation type="journal article" date="2015" name="Genome Announc.">
        <title>Complete Genome Sequence of Steroid-Transforming Nocardioides simplex VKM Ac-2033D.</title>
        <authorList>
            <person name="Shtratnikova V.Y."/>
            <person name="Schelkunov M.I."/>
            <person name="Pekov Y.A."/>
            <person name="Fokina V.V."/>
            <person name="Logacheva M.D."/>
            <person name="Sokolov S.L."/>
            <person name="Bragin E.Y."/>
            <person name="Ashapkin V.V."/>
            <person name="Donova M.V."/>
        </authorList>
    </citation>
    <scope>NUCLEOTIDE SEQUENCE [LARGE SCALE GENOMIC DNA]</scope>
    <source>
        <strain evidence="1 2">VKM Ac-2033D</strain>
    </source>
</reference>
<dbReference type="GeneID" id="96611327"/>
<dbReference type="RefSeq" id="WP_038681143.1">
    <property type="nucleotide sequence ID" value="NZ_BJMC01000011.1"/>
</dbReference>
<gene>
    <name evidence="1" type="ORF">KR76_21305</name>
</gene>
<dbReference type="EMBL" id="CP009896">
    <property type="protein sequence ID" value="AIY18675.1"/>
    <property type="molecule type" value="Genomic_DNA"/>
</dbReference>
<dbReference type="KEGG" id="psim:KR76_21305"/>
<sequence length="390" mass="41655">MSAPAPTLAPPAAGARRRRPPAWVAVTVAVVLALVVGAWLSRDSEEFPGLADPRNPSPDGAQALAKVLADQGVEVTIVRSADALDDTDVRRRATVVVTATDGLTRSTLERLRRHVGPARVVLVEPSYALVQEIDADLTTLPVRPGTGHAIEADCGPLTGIDLAGLRLEVDGATAYNGTGCFTRELGPVLRTVRDDDGELVLLGAAQALTNDQITRADNAAIALRLLGHDQQLVWYVPDPADAAPGDAVTLGSLLPDWLVPALWTVLLAGIGLVLWRFRRLGPLSTEPLPVVVRAVETTRSRGRMYRRSGDRAHAAHALRRAARTDLAGLLRLDRRAAPAAVVEATARHLGAPVESVAALLDDDRPPPANDQELVRLAQDLARLRREVRRA</sequence>
<evidence type="ECO:0000313" key="2">
    <source>
        <dbReference type="Proteomes" id="UP000030300"/>
    </source>
</evidence>
<dbReference type="Proteomes" id="UP000030300">
    <property type="component" value="Chromosome"/>
</dbReference>
<organism evidence="1 2">
    <name type="scientific">Nocardioides simplex</name>
    <name type="common">Arthrobacter simplex</name>
    <dbReference type="NCBI Taxonomy" id="2045"/>
    <lineage>
        <taxon>Bacteria</taxon>
        <taxon>Bacillati</taxon>
        <taxon>Actinomycetota</taxon>
        <taxon>Actinomycetes</taxon>
        <taxon>Propionibacteriales</taxon>
        <taxon>Nocardioidaceae</taxon>
        <taxon>Pimelobacter</taxon>
    </lineage>
</organism>
<name>A0A0A1DTD8_NOCSI</name>
<dbReference type="STRING" id="2045.KR76_21305"/>
<dbReference type="Pfam" id="PF14258">
    <property type="entry name" value="DUF4350"/>
    <property type="match status" value="1"/>
</dbReference>
<accession>A0A0A1DTD8</accession>
<dbReference type="AlphaFoldDB" id="A0A0A1DTD8"/>
<dbReference type="InterPro" id="IPR025646">
    <property type="entry name" value="DUF4350"/>
</dbReference>
<dbReference type="OrthoDB" id="5241668at2"/>
<dbReference type="HOGENOM" id="CLU_037015_0_0_11"/>
<proteinExistence type="predicted"/>
<protein>
    <submittedName>
        <fullName evidence="1">Putative secreted protein</fullName>
    </submittedName>
</protein>
<keyword evidence="2" id="KW-1185">Reference proteome</keyword>